<evidence type="ECO:0000313" key="1">
    <source>
        <dbReference type="EMBL" id="KAL2037704.1"/>
    </source>
</evidence>
<comment type="caution">
    <text evidence="1">The sequence shown here is derived from an EMBL/GenBank/DDBJ whole genome shotgun (WGS) entry which is preliminary data.</text>
</comment>
<dbReference type="InterPro" id="IPR029063">
    <property type="entry name" value="SAM-dependent_MTases_sf"/>
</dbReference>
<evidence type="ECO:0000313" key="2">
    <source>
        <dbReference type="Proteomes" id="UP001590950"/>
    </source>
</evidence>
<organism evidence="1 2">
    <name type="scientific">Stereocaulon virgatum</name>
    <dbReference type="NCBI Taxonomy" id="373712"/>
    <lineage>
        <taxon>Eukaryota</taxon>
        <taxon>Fungi</taxon>
        <taxon>Dikarya</taxon>
        <taxon>Ascomycota</taxon>
        <taxon>Pezizomycotina</taxon>
        <taxon>Lecanoromycetes</taxon>
        <taxon>OSLEUM clade</taxon>
        <taxon>Lecanoromycetidae</taxon>
        <taxon>Lecanorales</taxon>
        <taxon>Lecanorineae</taxon>
        <taxon>Stereocaulaceae</taxon>
        <taxon>Stereocaulon</taxon>
    </lineage>
</organism>
<dbReference type="EMBL" id="JBEFKJ010000038">
    <property type="protein sequence ID" value="KAL2037704.1"/>
    <property type="molecule type" value="Genomic_DNA"/>
</dbReference>
<dbReference type="SUPFAM" id="SSF53335">
    <property type="entry name" value="S-adenosyl-L-methionine-dependent methyltransferases"/>
    <property type="match status" value="1"/>
</dbReference>
<dbReference type="Proteomes" id="UP001590950">
    <property type="component" value="Unassembled WGS sequence"/>
</dbReference>
<name>A0ABR3ZX12_9LECA</name>
<protein>
    <recommendedName>
        <fullName evidence="3">LAGLIDADG homing endonuclease</fullName>
    </recommendedName>
</protein>
<reference evidence="1 2" key="1">
    <citation type="submission" date="2024-09" db="EMBL/GenBank/DDBJ databases">
        <title>Rethinking Asexuality: The Enigmatic Case of Functional Sexual Genes in Lepraria (Stereocaulaceae).</title>
        <authorList>
            <person name="Doellman M."/>
            <person name="Sun Y."/>
            <person name="Barcenas-Pena A."/>
            <person name="Lumbsch H.T."/>
            <person name="Grewe F."/>
        </authorList>
    </citation>
    <scope>NUCLEOTIDE SEQUENCE [LARGE SCALE GENOMIC DNA]</scope>
    <source>
        <strain evidence="1 2">Mercado 3170</strain>
    </source>
</reference>
<accession>A0ABR3ZX12</accession>
<sequence length="145" mass="16105">MRSLVKSNTLLIINKECLTTAMSSGTSRAAMLSDMGTRRRYDRTSTTNLLQELLGYTLGYTIHPNILTKGNLPSNPRIADVGADIGQWLIDISMEIPSAQLDGFDIARDQYPNKTWLPSQILLHELNIKKVIQPSTEGTHDVAHV</sequence>
<keyword evidence="2" id="KW-1185">Reference proteome</keyword>
<evidence type="ECO:0008006" key="3">
    <source>
        <dbReference type="Google" id="ProtNLM"/>
    </source>
</evidence>
<gene>
    <name evidence="1" type="ORF">N7G274_009649</name>
</gene>
<proteinExistence type="predicted"/>